<dbReference type="Pfam" id="PF13439">
    <property type="entry name" value="Glyco_transf_4"/>
    <property type="match status" value="1"/>
</dbReference>
<feature type="domain" description="Glycosyltransferase subfamily 4-like N-terminal" evidence="2">
    <location>
        <begin position="13"/>
        <end position="168"/>
    </location>
</feature>
<dbReference type="Proteomes" id="UP000231183">
    <property type="component" value="Unassembled WGS sequence"/>
</dbReference>
<sequence length="354" mass="39595">MRHIVHIIPALPFGGAEKTIINLVNHSERTRFKYSIIVFSRHNPMAKLLKKGVADLRVVEKKGKLDLGLFERIQGELAGLKPDLVHTHLFGADFYGRLAAKKLGLPVLTTEHNFNYGESWIKNEIKKWLSDKSDWYTAPSEAVKQYMIKRYGVNSAKISVIYPGIELDELSRFEPAKFKEPFKLLFVGRLTKQKGLPVVLQALTKLDKARWMLDVAGEGRDRASLELMCRKMNLTDRVKFLGSVSPMASAYQSADIVLIPSLWEGLGITALEGLASGRLVVASNTGGLPEVVQDGQTGCLAKSGDVSDWAQKISWCFENIDQARLLAKAGHAYALNNFGVQKMTHQYEEVYSKF</sequence>
<dbReference type="Pfam" id="PF00534">
    <property type="entry name" value="Glycos_transf_1"/>
    <property type="match status" value="1"/>
</dbReference>
<name>A0A2M6W4U2_9BACT</name>
<comment type="caution">
    <text evidence="3">The sequence shown here is derived from an EMBL/GenBank/DDBJ whole genome shotgun (WGS) entry which is preliminary data.</text>
</comment>
<reference evidence="4" key="1">
    <citation type="submission" date="2017-09" db="EMBL/GenBank/DDBJ databases">
        <title>Depth-based differentiation of microbial function through sediment-hosted aquifers and enrichment of novel symbionts in the deep terrestrial subsurface.</title>
        <authorList>
            <person name="Probst A.J."/>
            <person name="Ladd B."/>
            <person name="Jarett J.K."/>
            <person name="Geller-Mcgrath D.E."/>
            <person name="Sieber C.M.K."/>
            <person name="Emerson J.B."/>
            <person name="Anantharaman K."/>
            <person name="Thomas B.C."/>
            <person name="Malmstrom R."/>
            <person name="Stieglmeier M."/>
            <person name="Klingl A."/>
            <person name="Woyke T."/>
            <person name="Ryan C.M."/>
            <person name="Banfield J.F."/>
        </authorList>
    </citation>
    <scope>NUCLEOTIDE SEQUENCE [LARGE SCALE GENOMIC DNA]</scope>
</reference>
<accession>A0A2M6W4U2</accession>
<dbReference type="InterPro" id="IPR028098">
    <property type="entry name" value="Glyco_trans_4-like_N"/>
</dbReference>
<evidence type="ECO:0000313" key="3">
    <source>
        <dbReference type="EMBL" id="PIT87801.1"/>
    </source>
</evidence>
<evidence type="ECO:0008006" key="5">
    <source>
        <dbReference type="Google" id="ProtNLM"/>
    </source>
</evidence>
<dbReference type="CDD" id="cd03801">
    <property type="entry name" value="GT4_PimA-like"/>
    <property type="match status" value="1"/>
</dbReference>
<dbReference type="Gene3D" id="3.40.50.2000">
    <property type="entry name" value="Glycogen Phosphorylase B"/>
    <property type="match status" value="2"/>
</dbReference>
<dbReference type="PANTHER" id="PTHR45947">
    <property type="entry name" value="SULFOQUINOVOSYL TRANSFERASE SQD2"/>
    <property type="match status" value="1"/>
</dbReference>
<proteinExistence type="predicted"/>
<evidence type="ECO:0000259" key="2">
    <source>
        <dbReference type="Pfam" id="PF13439"/>
    </source>
</evidence>
<organism evidence="3 4">
    <name type="scientific">Candidatus Magasanikbacteria bacterium CG10_big_fil_rev_8_21_14_0_10_40_10</name>
    <dbReference type="NCBI Taxonomy" id="1974648"/>
    <lineage>
        <taxon>Bacteria</taxon>
        <taxon>Candidatus Magasanikiibacteriota</taxon>
    </lineage>
</organism>
<dbReference type="EMBL" id="PFBX01000006">
    <property type="protein sequence ID" value="PIT87801.1"/>
    <property type="molecule type" value="Genomic_DNA"/>
</dbReference>
<evidence type="ECO:0000259" key="1">
    <source>
        <dbReference type="Pfam" id="PF00534"/>
    </source>
</evidence>
<dbReference type="AlphaFoldDB" id="A0A2M6W4U2"/>
<dbReference type="GO" id="GO:0016757">
    <property type="term" value="F:glycosyltransferase activity"/>
    <property type="evidence" value="ECO:0007669"/>
    <property type="project" value="InterPro"/>
</dbReference>
<dbReference type="SUPFAM" id="SSF53756">
    <property type="entry name" value="UDP-Glycosyltransferase/glycogen phosphorylase"/>
    <property type="match status" value="1"/>
</dbReference>
<gene>
    <name evidence="3" type="ORF">COU31_01065</name>
</gene>
<protein>
    <recommendedName>
        <fullName evidence="5">Glycosyl transferase family 1</fullName>
    </recommendedName>
</protein>
<evidence type="ECO:0000313" key="4">
    <source>
        <dbReference type="Proteomes" id="UP000231183"/>
    </source>
</evidence>
<feature type="domain" description="Glycosyl transferase family 1" evidence="1">
    <location>
        <begin position="170"/>
        <end position="328"/>
    </location>
</feature>
<dbReference type="InterPro" id="IPR050194">
    <property type="entry name" value="Glycosyltransferase_grp1"/>
</dbReference>
<dbReference type="InterPro" id="IPR001296">
    <property type="entry name" value="Glyco_trans_1"/>
</dbReference>
<dbReference type="PANTHER" id="PTHR45947:SF3">
    <property type="entry name" value="SULFOQUINOVOSYL TRANSFERASE SQD2"/>
    <property type="match status" value="1"/>
</dbReference>